<dbReference type="AlphaFoldDB" id="A0A0D3GEM4"/>
<name>A0A0D3GEM4_9ORYZ</name>
<evidence type="ECO:0000313" key="2">
    <source>
        <dbReference type="EnsemblPlants" id="OBART06G08620.1"/>
    </source>
</evidence>
<dbReference type="EnsemblPlants" id="OBART06G08620.1">
    <property type="protein sequence ID" value="OBART06G08620.1"/>
    <property type="gene ID" value="OBART06G08620"/>
</dbReference>
<reference evidence="2" key="2">
    <citation type="submission" date="2015-03" db="UniProtKB">
        <authorList>
            <consortium name="EnsemblPlants"/>
        </authorList>
    </citation>
    <scope>IDENTIFICATION</scope>
</reference>
<feature type="region of interest" description="Disordered" evidence="1">
    <location>
        <begin position="1"/>
        <end position="29"/>
    </location>
</feature>
<reference evidence="2" key="1">
    <citation type="journal article" date="2009" name="Rice">
        <title>De Novo Next Generation Sequencing of Plant Genomes.</title>
        <authorList>
            <person name="Rounsley S."/>
            <person name="Marri P.R."/>
            <person name="Yu Y."/>
            <person name="He R."/>
            <person name="Sisneros N."/>
            <person name="Goicoechea J.L."/>
            <person name="Lee S.J."/>
            <person name="Angelova A."/>
            <person name="Kudrna D."/>
            <person name="Luo M."/>
            <person name="Affourtit J."/>
            <person name="Desany B."/>
            <person name="Knight J."/>
            <person name="Niazi F."/>
            <person name="Egholm M."/>
            <person name="Wing R.A."/>
        </authorList>
    </citation>
    <scope>NUCLEOTIDE SEQUENCE [LARGE SCALE GENOMIC DNA]</scope>
    <source>
        <strain evidence="2">cv. IRGC 105608</strain>
    </source>
</reference>
<sequence length="85" mass="9113">MAAAPSWLPSCCSSTATQWPRPRPRAAACREGRHPPIPYGAHAPPPLWAVAPKCPRSRAPCSGLLCPLHHSTAPNAQTAGPRRRF</sequence>
<organism evidence="2">
    <name type="scientific">Oryza barthii</name>
    <dbReference type="NCBI Taxonomy" id="65489"/>
    <lineage>
        <taxon>Eukaryota</taxon>
        <taxon>Viridiplantae</taxon>
        <taxon>Streptophyta</taxon>
        <taxon>Embryophyta</taxon>
        <taxon>Tracheophyta</taxon>
        <taxon>Spermatophyta</taxon>
        <taxon>Magnoliopsida</taxon>
        <taxon>Liliopsida</taxon>
        <taxon>Poales</taxon>
        <taxon>Poaceae</taxon>
        <taxon>BOP clade</taxon>
        <taxon>Oryzoideae</taxon>
        <taxon>Oryzeae</taxon>
        <taxon>Oryzinae</taxon>
        <taxon>Oryza</taxon>
    </lineage>
</organism>
<evidence type="ECO:0000313" key="3">
    <source>
        <dbReference type="Proteomes" id="UP000026960"/>
    </source>
</evidence>
<protein>
    <submittedName>
        <fullName evidence="2">Uncharacterized protein</fullName>
    </submittedName>
</protein>
<evidence type="ECO:0000256" key="1">
    <source>
        <dbReference type="SAM" id="MobiDB-lite"/>
    </source>
</evidence>
<dbReference type="PaxDb" id="65489-OBART06G08620.1"/>
<dbReference type="HOGENOM" id="CLU_2531169_0_0_1"/>
<dbReference type="Gramene" id="OBART06G08620.1">
    <property type="protein sequence ID" value="OBART06G08620.1"/>
    <property type="gene ID" value="OBART06G08620"/>
</dbReference>
<accession>A0A0D3GEM4</accession>
<proteinExistence type="predicted"/>
<keyword evidence="3" id="KW-1185">Reference proteome</keyword>
<dbReference type="Proteomes" id="UP000026960">
    <property type="component" value="Chromosome 6"/>
</dbReference>